<evidence type="ECO:0000313" key="2">
    <source>
        <dbReference type="Proteomes" id="UP000831390"/>
    </source>
</evidence>
<organism evidence="1 2">
    <name type="scientific">Hymenobacter monticola</name>
    <dbReference type="NCBI Taxonomy" id="1705399"/>
    <lineage>
        <taxon>Bacteria</taxon>
        <taxon>Pseudomonadati</taxon>
        <taxon>Bacteroidota</taxon>
        <taxon>Cytophagia</taxon>
        <taxon>Cytophagales</taxon>
        <taxon>Hymenobacteraceae</taxon>
        <taxon>Hymenobacter</taxon>
    </lineage>
</organism>
<proteinExistence type="predicted"/>
<gene>
    <name evidence="1" type="ORF">MTP16_10180</name>
</gene>
<keyword evidence="2" id="KW-1185">Reference proteome</keyword>
<name>A0ABY4BA03_9BACT</name>
<accession>A0ABY4BA03</accession>
<evidence type="ECO:0000313" key="1">
    <source>
        <dbReference type="EMBL" id="UOE35988.1"/>
    </source>
</evidence>
<dbReference type="RefSeq" id="WP_243519279.1">
    <property type="nucleotide sequence ID" value="NZ_CP094534.1"/>
</dbReference>
<dbReference type="EMBL" id="CP094534">
    <property type="protein sequence ID" value="UOE35988.1"/>
    <property type="molecule type" value="Genomic_DNA"/>
</dbReference>
<protein>
    <submittedName>
        <fullName evidence="1">Uncharacterized protein</fullName>
    </submittedName>
</protein>
<sequence length="145" mass="16356">MNIFPIVAAILSAAFVAVKPPLKVRAVRLHAYSLSSSIWIPVDTLSIQNSAPLKIKLKEPARFVAQLEQALAARDTIPMDGFKSSFVRFWFQISYQNGTIRSVYLAQGSSLLIGTRLYKLDNELKKLIREYLPEKDTYLPVSSRK</sequence>
<reference evidence="1 2" key="1">
    <citation type="submission" date="2022-03" db="EMBL/GenBank/DDBJ databases">
        <title>Hymenobactersp. isolated from the air.</title>
        <authorList>
            <person name="Won M."/>
            <person name="Kwon S.-W."/>
        </authorList>
    </citation>
    <scope>NUCLEOTIDE SEQUENCE [LARGE SCALE GENOMIC DNA]</scope>
    <source>
        <strain evidence="1 2">KACC 22596</strain>
    </source>
</reference>
<dbReference type="Proteomes" id="UP000831390">
    <property type="component" value="Chromosome"/>
</dbReference>